<dbReference type="Proteomes" id="UP000240080">
    <property type="component" value="Chromosome 6"/>
</dbReference>
<organism evidence="2 3">
    <name type="scientific">Pan paniscus</name>
    <name type="common">Pygmy chimpanzee</name>
    <name type="synonym">Bonobo</name>
    <dbReference type="NCBI Taxonomy" id="9597"/>
    <lineage>
        <taxon>Eukaryota</taxon>
        <taxon>Metazoa</taxon>
        <taxon>Chordata</taxon>
        <taxon>Craniata</taxon>
        <taxon>Vertebrata</taxon>
        <taxon>Euteleostomi</taxon>
        <taxon>Mammalia</taxon>
        <taxon>Eutheria</taxon>
        <taxon>Euarchontoglires</taxon>
        <taxon>Primates</taxon>
        <taxon>Haplorrhini</taxon>
        <taxon>Catarrhini</taxon>
        <taxon>Hominidae</taxon>
        <taxon>Pan</taxon>
    </lineage>
</organism>
<dbReference type="AlphaFoldDB" id="A0A2R8ZEY2"/>
<reference evidence="2 3" key="1">
    <citation type="journal article" date="2012" name="Nature">
        <title>The bonobo genome compared with the chimpanzee and human genomes.</title>
        <authorList>
            <person name="Prufer K."/>
            <person name="Munch K."/>
            <person name="Hellmann I."/>
            <person name="Akagi K."/>
            <person name="Miller J.R."/>
            <person name="Walenz B."/>
            <person name="Koren S."/>
            <person name="Sutton G."/>
            <person name="Kodira C."/>
            <person name="Winer R."/>
            <person name="Knight J.R."/>
            <person name="Mullikin J.C."/>
            <person name="Meader S.J."/>
            <person name="Ponting C.P."/>
            <person name="Lunter G."/>
            <person name="Higashino S."/>
            <person name="Hobolth A."/>
            <person name="Dutheil J."/>
            <person name="Karakoc E."/>
            <person name="Alkan C."/>
            <person name="Sajjadian S."/>
            <person name="Catacchio C.R."/>
            <person name="Ventura M."/>
            <person name="Marques-Bonet T."/>
            <person name="Eichler E.E."/>
            <person name="Andre C."/>
            <person name="Atencia R."/>
            <person name="Mugisha L."/>
            <person name="Junhold J."/>
            <person name="Patterson N."/>
            <person name="Siebauer M."/>
            <person name="Good J.M."/>
            <person name="Fischer A."/>
            <person name="Ptak S.E."/>
            <person name="Lachmann M."/>
            <person name="Symer D.E."/>
            <person name="Mailund T."/>
            <person name="Schierup M.H."/>
            <person name="Andres A.M."/>
            <person name="Kelso J."/>
            <person name="Paabo S."/>
        </authorList>
    </citation>
    <scope>NUCLEOTIDE SEQUENCE [LARGE SCALE GENOMIC DNA]</scope>
</reference>
<accession>A0A2R8ZEY2</accession>
<name>A0A2R8ZEY2_PANPA</name>
<protein>
    <submittedName>
        <fullName evidence="2">Uncharacterized protein</fullName>
    </submittedName>
</protein>
<proteinExistence type="predicted"/>
<evidence type="ECO:0000313" key="2">
    <source>
        <dbReference type="Ensembl" id="ENSPPAP00000002186.1"/>
    </source>
</evidence>
<keyword evidence="3" id="KW-1185">Reference proteome</keyword>
<sequence>MTIVYSISTLCFLVLDNKKNDLPEPLTPDKPLPINAFSFPTDTRPGEGCWGPSGRVKLCDENCLGEGKFKHHLRLGAAWSRAGLRGYTVHPATYTSAQYNKGDGCVGTHPEMEHCRSATSAPPGNLLEMQAQAPPHTW</sequence>
<reference evidence="2" key="3">
    <citation type="submission" date="2025-09" db="UniProtKB">
        <authorList>
            <consortium name="Ensembl"/>
        </authorList>
    </citation>
    <scope>IDENTIFICATION</scope>
</reference>
<dbReference type="GeneTree" id="ENSGT00910000146968"/>
<feature type="region of interest" description="Disordered" evidence="1">
    <location>
        <begin position="116"/>
        <end position="138"/>
    </location>
</feature>
<evidence type="ECO:0000256" key="1">
    <source>
        <dbReference type="SAM" id="MobiDB-lite"/>
    </source>
</evidence>
<dbReference type="Bgee" id="ENSPPAG00000009976">
    <property type="expression patterns" value="Expressed in placenta and 6 other cell types or tissues"/>
</dbReference>
<evidence type="ECO:0000313" key="3">
    <source>
        <dbReference type="Proteomes" id="UP000240080"/>
    </source>
</evidence>
<dbReference type="OMA" id="DNKKNCL"/>
<reference evidence="2" key="2">
    <citation type="submission" date="2025-08" db="UniProtKB">
        <authorList>
            <consortium name="Ensembl"/>
        </authorList>
    </citation>
    <scope>IDENTIFICATION</scope>
</reference>
<dbReference type="EMBL" id="AJFE02018850">
    <property type="status" value="NOT_ANNOTATED_CDS"/>
    <property type="molecule type" value="Genomic_DNA"/>
</dbReference>
<dbReference type="Ensembl" id="ENSPPAT00000010769.1">
    <property type="protein sequence ID" value="ENSPPAP00000002186.1"/>
    <property type="gene ID" value="ENSPPAG00000009976.1"/>
</dbReference>